<dbReference type="InterPro" id="IPR005828">
    <property type="entry name" value="MFS_sugar_transport-like"/>
</dbReference>
<dbReference type="PANTHER" id="PTHR48022">
    <property type="entry name" value="PLASTIDIC GLUCOSE TRANSPORTER 4"/>
    <property type="match status" value="1"/>
</dbReference>
<feature type="domain" description="Major facilitator superfamily (MFS) profile" evidence="7">
    <location>
        <begin position="1"/>
        <end position="342"/>
    </location>
</feature>
<evidence type="ECO:0000256" key="4">
    <source>
        <dbReference type="ARBA" id="ARBA00022989"/>
    </source>
</evidence>
<feature type="transmembrane region" description="Helical" evidence="6">
    <location>
        <begin position="95"/>
        <end position="115"/>
    </location>
</feature>
<dbReference type="SUPFAM" id="SSF103473">
    <property type="entry name" value="MFS general substrate transporter"/>
    <property type="match status" value="1"/>
</dbReference>
<keyword evidence="3 6" id="KW-0812">Transmembrane</keyword>
<keyword evidence="8" id="KW-0813">Transport</keyword>
<evidence type="ECO:0000256" key="2">
    <source>
        <dbReference type="ARBA" id="ARBA00010992"/>
    </source>
</evidence>
<organism evidence="8 9">
    <name type="scientific">Lachnellula cervina</name>
    <dbReference type="NCBI Taxonomy" id="1316786"/>
    <lineage>
        <taxon>Eukaryota</taxon>
        <taxon>Fungi</taxon>
        <taxon>Dikarya</taxon>
        <taxon>Ascomycota</taxon>
        <taxon>Pezizomycotina</taxon>
        <taxon>Leotiomycetes</taxon>
        <taxon>Helotiales</taxon>
        <taxon>Lachnaceae</taxon>
        <taxon>Lachnellula</taxon>
    </lineage>
</organism>
<accession>A0A7D8UK09</accession>
<evidence type="ECO:0000256" key="3">
    <source>
        <dbReference type="ARBA" id="ARBA00022692"/>
    </source>
</evidence>
<dbReference type="InterPro" id="IPR036259">
    <property type="entry name" value="MFS_trans_sf"/>
</dbReference>
<reference evidence="8 9" key="1">
    <citation type="submission" date="2018-05" db="EMBL/GenBank/DDBJ databases">
        <title>Whole genome sequencing for identification of molecular markers to develop diagnostic detection tools for the regulated plant pathogen Lachnellula willkommii.</title>
        <authorList>
            <person name="Giroux E."/>
            <person name="Bilodeau G."/>
        </authorList>
    </citation>
    <scope>NUCLEOTIDE SEQUENCE [LARGE SCALE GENOMIC DNA]</scope>
    <source>
        <strain evidence="8 9">CBS 625.97</strain>
    </source>
</reference>
<feature type="transmembrane region" description="Helical" evidence="6">
    <location>
        <begin position="66"/>
        <end position="83"/>
    </location>
</feature>
<keyword evidence="9" id="KW-1185">Reference proteome</keyword>
<dbReference type="EMBL" id="QGMG01001013">
    <property type="protein sequence ID" value="TVY50767.1"/>
    <property type="molecule type" value="Genomic_DNA"/>
</dbReference>
<dbReference type="OrthoDB" id="6612291at2759"/>
<comment type="caution">
    <text evidence="8">The sequence shown here is derived from an EMBL/GenBank/DDBJ whole genome shotgun (WGS) entry which is preliminary data.</text>
</comment>
<comment type="subcellular location">
    <subcellularLocation>
        <location evidence="1">Membrane</location>
        <topology evidence="1">Multi-pass membrane protein</topology>
    </subcellularLocation>
</comment>
<evidence type="ECO:0000313" key="8">
    <source>
        <dbReference type="EMBL" id="TVY50767.1"/>
    </source>
</evidence>
<dbReference type="GO" id="GO:0005351">
    <property type="term" value="F:carbohydrate:proton symporter activity"/>
    <property type="evidence" value="ECO:0007669"/>
    <property type="project" value="TreeGrafter"/>
</dbReference>
<name>A0A7D8UK09_9HELO</name>
<dbReference type="Proteomes" id="UP000481288">
    <property type="component" value="Unassembled WGS sequence"/>
</dbReference>
<dbReference type="InterPro" id="IPR050360">
    <property type="entry name" value="MFS_Sugar_Transporters"/>
</dbReference>
<dbReference type="PANTHER" id="PTHR48022:SF14">
    <property type="entry name" value="MAJOR FACILITATOR SUPERFAMILY (MFS) PROFILE DOMAIN-CONTAINING PROTEIN-RELATED"/>
    <property type="match status" value="1"/>
</dbReference>
<keyword evidence="4 6" id="KW-1133">Transmembrane helix</keyword>
<gene>
    <name evidence="8" type="primary">HGT1_1</name>
    <name evidence="8" type="ORF">LCER1_G007163</name>
</gene>
<dbReference type="Pfam" id="PF00083">
    <property type="entry name" value="Sugar_tr"/>
    <property type="match status" value="2"/>
</dbReference>
<dbReference type="AlphaFoldDB" id="A0A7D8UK09"/>
<feature type="transmembrane region" description="Helical" evidence="6">
    <location>
        <begin position="36"/>
        <end position="54"/>
    </location>
</feature>
<keyword evidence="5 6" id="KW-0472">Membrane</keyword>
<keyword evidence="8" id="KW-0762">Sugar transport</keyword>
<feature type="transmembrane region" description="Helical" evidence="6">
    <location>
        <begin position="135"/>
        <end position="156"/>
    </location>
</feature>
<feature type="transmembrane region" description="Helical" evidence="6">
    <location>
        <begin position="6"/>
        <end position="24"/>
    </location>
</feature>
<proteinExistence type="inferred from homology"/>
<dbReference type="GO" id="GO:0016020">
    <property type="term" value="C:membrane"/>
    <property type="evidence" value="ECO:0007669"/>
    <property type="project" value="UniProtKB-SubCell"/>
</dbReference>
<evidence type="ECO:0000256" key="5">
    <source>
        <dbReference type="ARBA" id="ARBA00023136"/>
    </source>
</evidence>
<dbReference type="Gene3D" id="1.20.1250.20">
    <property type="entry name" value="MFS general substrate transporter like domains"/>
    <property type="match status" value="1"/>
</dbReference>
<evidence type="ECO:0000313" key="9">
    <source>
        <dbReference type="Proteomes" id="UP000481288"/>
    </source>
</evidence>
<evidence type="ECO:0000256" key="6">
    <source>
        <dbReference type="SAM" id="Phobius"/>
    </source>
</evidence>
<comment type="similarity">
    <text evidence="2">Belongs to the major facilitator superfamily. Sugar transporter (TC 2.A.1.1) family.</text>
</comment>
<evidence type="ECO:0000256" key="1">
    <source>
        <dbReference type="ARBA" id="ARBA00004141"/>
    </source>
</evidence>
<dbReference type="InterPro" id="IPR020846">
    <property type="entry name" value="MFS_dom"/>
</dbReference>
<protein>
    <submittedName>
        <fullName evidence="8">High-affinity glucose transporter</fullName>
    </submittedName>
</protein>
<sequence>MAISPAVGAYNIGILATIYVHPGFRKALHKPNASQTGLITAIYYLGTWISYLFLSHPAADRLGRRWAAFTGVFVTLVGAALQAGAREPGAYAMMIVGRIVCGLGLAVVSTAVPLYQRVGYGFSGWDSANGNYYGWRLSIVVQYIPAFIFMIGVPFCPETPRWLVENGFMGRAQASLAYLRDADPTSDEVTIELEDIQSSVTAHKAAPESSWTVLFTHKPLFRRLWRAALLQFMAQMCGNTAMKYYLPSIFSSLGIEHRITLLISGIESTLKIGCTIIDMLIIDKVGRRTTLVVGCVVMSIALLLISTREEREFEEDTTLHIRLLLPPNRLAGGGLLLQQQAL</sequence>
<dbReference type="PROSITE" id="PS50850">
    <property type="entry name" value="MFS"/>
    <property type="match status" value="1"/>
</dbReference>
<evidence type="ECO:0000259" key="7">
    <source>
        <dbReference type="PROSITE" id="PS50850"/>
    </source>
</evidence>